<protein>
    <submittedName>
        <fullName evidence="1">Uncharacterized protein</fullName>
    </submittedName>
</protein>
<proteinExistence type="predicted"/>
<organism evidence="1 2">
    <name type="scientific">Rhododendron molle</name>
    <name type="common">Chinese azalea</name>
    <name type="synonym">Azalea mollis</name>
    <dbReference type="NCBI Taxonomy" id="49168"/>
    <lineage>
        <taxon>Eukaryota</taxon>
        <taxon>Viridiplantae</taxon>
        <taxon>Streptophyta</taxon>
        <taxon>Embryophyta</taxon>
        <taxon>Tracheophyta</taxon>
        <taxon>Spermatophyta</taxon>
        <taxon>Magnoliopsida</taxon>
        <taxon>eudicotyledons</taxon>
        <taxon>Gunneridae</taxon>
        <taxon>Pentapetalae</taxon>
        <taxon>asterids</taxon>
        <taxon>Ericales</taxon>
        <taxon>Ericaceae</taxon>
        <taxon>Ericoideae</taxon>
        <taxon>Rhodoreae</taxon>
        <taxon>Rhododendron</taxon>
    </lineage>
</organism>
<accession>A0ACC0P5S5</accession>
<name>A0ACC0P5S5_RHOML</name>
<dbReference type="EMBL" id="CM046391">
    <property type="protein sequence ID" value="KAI8560173.1"/>
    <property type="molecule type" value="Genomic_DNA"/>
</dbReference>
<reference evidence="1" key="1">
    <citation type="submission" date="2022-02" db="EMBL/GenBank/DDBJ databases">
        <title>Plant Genome Project.</title>
        <authorList>
            <person name="Zhang R.-G."/>
        </authorList>
    </citation>
    <scope>NUCLEOTIDE SEQUENCE</scope>
    <source>
        <strain evidence="1">AT1</strain>
    </source>
</reference>
<sequence length="97" mass="11138">MAAHSDGFDRIVIAGLASFTFYIPGRILRQLGISQENNRVSTGNFRLPNFNAQILGGYQRRWGLGGIQTEDAKFTPRQKNRYKKWLRAEVEPRQNIN</sequence>
<dbReference type="Proteomes" id="UP001062846">
    <property type="component" value="Chromosome 4"/>
</dbReference>
<keyword evidence="2" id="KW-1185">Reference proteome</keyword>
<comment type="caution">
    <text evidence="1">The sequence shown here is derived from an EMBL/GenBank/DDBJ whole genome shotgun (WGS) entry which is preliminary data.</text>
</comment>
<gene>
    <name evidence="1" type="ORF">RHMOL_Rhmol04G0235500</name>
</gene>
<evidence type="ECO:0000313" key="2">
    <source>
        <dbReference type="Proteomes" id="UP001062846"/>
    </source>
</evidence>
<evidence type="ECO:0000313" key="1">
    <source>
        <dbReference type="EMBL" id="KAI8560173.1"/>
    </source>
</evidence>